<name>L7KQX3_9ACTN</name>
<dbReference type="SMART" id="SM00855">
    <property type="entry name" value="PGAM"/>
    <property type="match status" value="1"/>
</dbReference>
<reference evidence="3 4" key="1">
    <citation type="submission" date="2012-12" db="EMBL/GenBank/DDBJ databases">
        <title>Whole genome shotgun sequence of Gordonia aichiensis NBRC 108223.</title>
        <authorList>
            <person name="Isaki-Nakamura S."/>
            <person name="Hosoyama A."/>
            <person name="Tsuchikane K."/>
            <person name="Ando Y."/>
            <person name="Baba S."/>
            <person name="Ohji S."/>
            <person name="Hamada M."/>
            <person name="Tamura T."/>
            <person name="Yamazoe A."/>
            <person name="Yamazaki S."/>
            <person name="Fujita N."/>
        </authorList>
    </citation>
    <scope>NUCLEOTIDE SEQUENCE [LARGE SCALE GENOMIC DNA]</scope>
    <source>
        <strain evidence="3 4">NBRC 108223</strain>
    </source>
</reference>
<organism evidence="3 4">
    <name type="scientific">Gordonia aichiensis NBRC 108223</name>
    <dbReference type="NCBI Taxonomy" id="1220583"/>
    <lineage>
        <taxon>Bacteria</taxon>
        <taxon>Bacillati</taxon>
        <taxon>Actinomycetota</taxon>
        <taxon>Actinomycetes</taxon>
        <taxon>Mycobacteriales</taxon>
        <taxon>Gordoniaceae</taxon>
        <taxon>Gordonia</taxon>
    </lineage>
</organism>
<dbReference type="Proteomes" id="UP000010988">
    <property type="component" value="Unassembled WGS sequence"/>
</dbReference>
<evidence type="ECO:0000313" key="3">
    <source>
        <dbReference type="EMBL" id="GAC51265.1"/>
    </source>
</evidence>
<dbReference type="GO" id="GO:0016791">
    <property type="term" value="F:phosphatase activity"/>
    <property type="evidence" value="ECO:0007669"/>
    <property type="project" value="TreeGrafter"/>
</dbReference>
<dbReference type="AlphaFoldDB" id="L7KQX3"/>
<evidence type="ECO:0000313" key="4">
    <source>
        <dbReference type="Proteomes" id="UP000010988"/>
    </source>
</evidence>
<dbReference type="EMBL" id="BANR01000058">
    <property type="protein sequence ID" value="GAC51265.1"/>
    <property type="molecule type" value="Genomic_DNA"/>
</dbReference>
<dbReference type="PANTHER" id="PTHR48100:SF62">
    <property type="entry name" value="GLUCOSYL-3-PHOSPHOGLYCERATE PHOSPHATASE"/>
    <property type="match status" value="1"/>
</dbReference>
<dbReference type="Gene3D" id="3.40.50.1240">
    <property type="entry name" value="Phosphoglycerate mutase-like"/>
    <property type="match status" value="1"/>
</dbReference>
<dbReference type="eggNOG" id="COG0406">
    <property type="taxonomic scope" value="Bacteria"/>
</dbReference>
<proteinExistence type="predicted"/>
<feature type="binding site" evidence="1">
    <location>
        <position position="87"/>
    </location>
    <ligand>
        <name>substrate</name>
    </ligand>
</feature>
<evidence type="ECO:0000256" key="1">
    <source>
        <dbReference type="PIRSR" id="PIRSR613078-2"/>
    </source>
</evidence>
<dbReference type="SUPFAM" id="SSF53254">
    <property type="entry name" value="Phosphoglycerate mutase-like"/>
    <property type="match status" value="1"/>
</dbReference>
<accession>L7KQX3</accession>
<dbReference type="InterPro" id="IPR013078">
    <property type="entry name" value="His_Pase_superF_clade-1"/>
</dbReference>
<keyword evidence="4" id="KW-1185">Reference proteome</keyword>
<dbReference type="RefSeq" id="WP_005180687.1">
    <property type="nucleotide sequence ID" value="NZ_BANR01000058.1"/>
</dbReference>
<dbReference type="InterPro" id="IPR050275">
    <property type="entry name" value="PGM_Phosphatase"/>
</dbReference>
<feature type="region of interest" description="Disordered" evidence="2">
    <location>
        <begin position="1"/>
        <end position="27"/>
    </location>
</feature>
<gene>
    <name evidence="3" type="ORF">GOACH_58_01200</name>
</gene>
<feature type="compositionally biased region" description="Polar residues" evidence="2">
    <location>
        <begin position="12"/>
        <end position="27"/>
    </location>
</feature>
<dbReference type="OrthoDB" id="5296884at2"/>
<comment type="caution">
    <text evidence="3">The sequence shown here is derived from an EMBL/GenBank/DDBJ whole genome shotgun (WGS) entry which is preliminary data.</text>
</comment>
<dbReference type="STRING" id="1220583.GOACH_58_01200"/>
<sequence>MTVDSAEPGSGEQESAATTPSWQGQRTEPTRLVLLRHGQTPLSVERRYSGRGNPRLTGLGERQASGAAARIAAESDVAAVVTSPLERTRQTAQAVVDRIGGQLVVDPGFIETDFGAWEGLTFGEAAARDPEIHARWLGDPGVPTPGGESFAQVAQRVIAAKDALVRRYSGRTVIVVSHVTPIKTLLQHALTVGPELLFHLHLDLASVSVTEFYPDGGSVVRSVNETAHLH</sequence>
<dbReference type="CDD" id="cd07067">
    <property type="entry name" value="HP_PGM_like"/>
    <property type="match status" value="1"/>
</dbReference>
<dbReference type="PANTHER" id="PTHR48100">
    <property type="entry name" value="BROAD-SPECIFICITY PHOSPHATASE YOR283W-RELATED"/>
    <property type="match status" value="1"/>
</dbReference>
<protein>
    <submittedName>
        <fullName evidence="3">Phosphoglycerate mutase family protein</fullName>
    </submittedName>
</protein>
<evidence type="ECO:0000256" key="2">
    <source>
        <dbReference type="SAM" id="MobiDB-lite"/>
    </source>
</evidence>
<dbReference type="GO" id="GO:0005737">
    <property type="term" value="C:cytoplasm"/>
    <property type="evidence" value="ECO:0007669"/>
    <property type="project" value="TreeGrafter"/>
</dbReference>
<dbReference type="InterPro" id="IPR029033">
    <property type="entry name" value="His_PPase_superfam"/>
</dbReference>
<dbReference type="Pfam" id="PF00300">
    <property type="entry name" value="His_Phos_1"/>
    <property type="match status" value="1"/>
</dbReference>